<proteinExistence type="predicted"/>
<dbReference type="Proteomes" id="UP000464675">
    <property type="component" value="Chromosome"/>
</dbReference>
<evidence type="ECO:0000313" key="7">
    <source>
        <dbReference type="Proteomes" id="UP000464675"/>
    </source>
</evidence>
<dbReference type="EMBL" id="CP047491">
    <property type="protein sequence ID" value="QHQ40520.1"/>
    <property type="molecule type" value="Genomic_DNA"/>
</dbReference>
<dbReference type="RefSeq" id="WP_161859811.1">
    <property type="nucleotide sequence ID" value="NZ_CP047491.1"/>
</dbReference>
<keyword evidence="2 5" id="KW-0326">Glycosidase</keyword>
<evidence type="ECO:0000313" key="5">
    <source>
        <dbReference type="EMBL" id="MBB5211896.1"/>
    </source>
</evidence>
<dbReference type="OrthoDB" id="9805159at2"/>
<dbReference type="Gene3D" id="2.60.40.1180">
    <property type="entry name" value="Golgi alpha-mannosidase II"/>
    <property type="match status" value="1"/>
</dbReference>
<protein>
    <submittedName>
        <fullName evidence="6">Alpha-amylase</fullName>
    </submittedName>
    <submittedName>
        <fullName evidence="5">Glycosidase</fullName>
    </submittedName>
</protein>
<dbReference type="GO" id="GO:0016798">
    <property type="term" value="F:hydrolase activity, acting on glycosyl bonds"/>
    <property type="evidence" value="ECO:0007669"/>
    <property type="project" value="UniProtKB-KW"/>
</dbReference>
<dbReference type="SUPFAM" id="SSF51445">
    <property type="entry name" value="(Trans)glycosidases"/>
    <property type="match status" value="1"/>
</dbReference>
<accession>A0A6P1TG52</accession>
<dbReference type="AlphaFoldDB" id="A0A6P1TG52"/>
<feature type="signal peptide" evidence="3">
    <location>
        <begin position="1"/>
        <end position="36"/>
    </location>
</feature>
<gene>
    <name evidence="6" type="ORF">GTQ55_17085</name>
    <name evidence="5" type="ORF">HNQ53_002114</name>
</gene>
<dbReference type="GO" id="GO:0005975">
    <property type="term" value="P:carbohydrate metabolic process"/>
    <property type="evidence" value="ECO:0007669"/>
    <property type="project" value="InterPro"/>
</dbReference>
<dbReference type="EMBL" id="JACHHR010000002">
    <property type="protein sequence ID" value="MBB5211896.1"/>
    <property type="molecule type" value="Genomic_DNA"/>
</dbReference>
<organism evidence="5 8">
    <name type="scientific">Microbulbifer hydrolyticus</name>
    <dbReference type="NCBI Taxonomy" id="48074"/>
    <lineage>
        <taxon>Bacteria</taxon>
        <taxon>Pseudomonadati</taxon>
        <taxon>Pseudomonadota</taxon>
        <taxon>Gammaproteobacteria</taxon>
        <taxon>Cellvibrionales</taxon>
        <taxon>Microbulbiferaceae</taxon>
        <taxon>Microbulbifer</taxon>
    </lineage>
</organism>
<keyword evidence="7" id="KW-1185">Reference proteome</keyword>
<keyword evidence="1" id="KW-0378">Hydrolase</keyword>
<keyword evidence="3" id="KW-0732">Signal</keyword>
<dbReference type="InterPro" id="IPR013780">
    <property type="entry name" value="Glyco_hydro_b"/>
</dbReference>
<dbReference type="SMART" id="SM00642">
    <property type="entry name" value="Aamy"/>
    <property type="match status" value="1"/>
</dbReference>
<dbReference type="CDD" id="cd11338">
    <property type="entry name" value="AmyAc_CMD"/>
    <property type="match status" value="1"/>
</dbReference>
<dbReference type="PANTHER" id="PTHR10357:SF210">
    <property type="entry name" value="MALTODEXTRIN GLUCOSIDASE"/>
    <property type="match status" value="1"/>
</dbReference>
<feature type="chain" id="PRO_5044645758" evidence="3">
    <location>
        <begin position="37"/>
        <end position="644"/>
    </location>
</feature>
<name>A0A6P1TG52_9GAMM</name>
<dbReference type="Pfam" id="PF00128">
    <property type="entry name" value="Alpha-amylase"/>
    <property type="match status" value="3"/>
</dbReference>
<evidence type="ECO:0000313" key="8">
    <source>
        <dbReference type="Proteomes" id="UP000563601"/>
    </source>
</evidence>
<evidence type="ECO:0000259" key="4">
    <source>
        <dbReference type="SMART" id="SM00642"/>
    </source>
</evidence>
<sequence length="644" mass="73688">MPPARILPFFRQSGPVNAVAQSGLIIALALSATANALCPAQSDATPLEPIQLNARGEFVPEWGKSAIWYQIFPERFRNGDPENDPRVTDIKGSDPQEPVAHWQVHPWGSDWYELQDYEKKNGDKELWKHLLRRRYGGDLQGIIDQLDYLQDLGINAIYLNPVFDSPSLHKYDGASYHHIDPTFGPDPEGDRRLMAKENPLDPATWVWTKADELALRLIRQAHARGMRIIFDGVFNHMGINSFAFQDLKKNQQASPYKDWFTVTSWDDEEAGTKFDYEGWFGVKSLPEFAEDINGLAEGPRDYVFAATERWMNPKGQGSEHGIDGWRLDVAFCVGHRFWKQWRQHVKSINPEAYLTAEIVDTPDKVKPYLQGDEFDGEMNYNFAFTSAEFFFHPEASRISASEFDHELARLRNLYPKGVAYVTQNLFGSHDSNRIGSHIVNRGIGSFRDWGTYFNLSQAAGNTGYQVRKPNRAERQLQKLFAIFQMTYVGAPMIYYGDEVGMWGANDPDDRKPMVWSDIEYADEVFNPDGSKRSPDSVEVNEELRAHYKKMINIRNQHAALRIGNYRTIMADDAKQIFVFEREHNGQHLWVLLNSGEQAQNIQLKDSTLNEVAVDLLTGERFEPRSGELKVSVSEKWGRVLLLNK</sequence>
<dbReference type="Pfam" id="PF16657">
    <property type="entry name" value="Malt_amylase_C"/>
    <property type="match status" value="1"/>
</dbReference>
<dbReference type="InterPro" id="IPR017853">
    <property type="entry name" value="GH"/>
</dbReference>
<evidence type="ECO:0000256" key="3">
    <source>
        <dbReference type="SAM" id="SignalP"/>
    </source>
</evidence>
<reference evidence="6 7" key="1">
    <citation type="submission" date="2020-01" db="EMBL/GenBank/DDBJ databases">
        <title>The possibility of degradation of plastic by Microbulbifer hydrolyticus IRE-31.</title>
        <authorList>
            <person name="Liu L."/>
        </authorList>
    </citation>
    <scope>NUCLEOTIDE SEQUENCE [LARGE SCALE GENOMIC DNA]</scope>
    <source>
        <strain evidence="6 7">IRE-31</strain>
    </source>
</reference>
<feature type="domain" description="Glycosyl hydrolase family 13 catalytic" evidence="4">
    <location>
        <begin position="70"/>
        <end position="554"/>
    </location>
</feature>
<dbReference type="PANTHER" id="PTHR10357">
    <property type="entry name" value="ALPHA-AMYLASE FAMILY MEMBER"/>
    <property type="match status" value="1"/>
</dbReference>
<evidence type="ECO:0000256" key="1">
    <source>
        <dbReference type="ARBA" id="ARBA00022801"/>
    </source>
</evidence>
<dbReference type="Gene3D" id="3.20.20.80">
    <property type="entry name" value="Glycosidases"/>
    <property type="match status" value="1"/>
</dbReference>
<evidence type="ECO:0000313" key="6">
    <source>
        <dbReference type="EMBL" id="QHQ40520.1"/>
    </source>
</evidence>
<dbReference type="Proteomes" id="UP000563601">
    <property type="component" value="Unassembled WGS sequence"/>
</dbReference>
<dbReference type="InterPro" id="IPR006047">
    <property type="entry name" value="GH13_cat_dom"/>
</dbReference>
<dbReference type="SUPFAM" id="SSF51011">
    <property type="entry name" value="Glycosyl hydrolase domain"/>
    <property type="match status" value="1"/>
</dbReference>
<dbReference type="InterPro" id="IPR032091">
    <property type="entry name" value="Malt_amylase-like_C"/>
</dbReference>
<evidence type="ECO:0000256" key="2">
    <source>
        <dbReference type="ARBA" id="ARBA00023295"/>
    </source>
</evidence>
<reference evidence="5 8" key="2">
    <citation type="submission" date="2020-08" db="EMBL/GenBank/DDBJ databases">
        <title>Genomic Encyclopedia of Type Strains, Phase IV (KMG-IV): sequencing the most valuable type-strain genomes for metagenomic binning, comparative biology and taxonomic classification.</title>
        <authorList>
            <person name="Goeker M."/>
        </authorList>
    </citation>
    <scope>NUCLEOTIDE SEQUENCE [LARGE SCALE GENOMIC DNA]</scope>
    <source>
        <strain evidence="5 8">DSM 11525</strain>
    </source>
</reference>